<organism evidence="1 2">
    <name type="scientific">Nitrincola iocasae</name>
    <dbReference type="NCBI Taxonomy" id="2614693"/>
    <lineage>
        <taxon>Bacteria</taxon>
        <taxon>Pseudomonadati</taxon>
        <taxon>Pseudomonadota</taxon>
        <taxon>Gammaproteobacteria</taxon>
        <taxon>Oceanospirillales</taxon>
        <taxon>Oceanospirillaceae</taxon>
        <taxon>Nitrincola</taxon>
    </lineage>
</organism>
<evidence type="ECO:0000313" key="2">
    <source>
        <dbReference type="Proteomes" id="UP000325606"/>
    </source>
</evidence>
<dbReference type="RefSeq" id="WP_151056706.1">
    <property type="nucleotide sequence ID" value="NZ_CP044222.1"/>
</dbReference>
<evidence type="ECO:0000313" key="1">
    <source>
        <dbReference type="EMBL" id="QEW07361.1"/>
    </source>
</evidence>
<dbReference type="KEGG" id="nik:F5I99_13110"/>
<name>A0A5J6LGN9_9GAMM</name>
<accession>A0A5J6LGN9</accession>
<dbReference type="AlphaFoldDB" id="A0A5J6LGN9"/>
<dbReference type="Proteomes" id="UP000325606">
    <property type="component" value="Chromosome"/>
</dbReference>
<proteinExistence type="predicted"/>
<protein>
    <submittedName>
        <fullName evidence="1">Uncharacterized protein</fullName>
    </submittedName>
</protein>
<reference evidence="1 2" key="1">
    <citation type="submission" date="2019-09" db="EMBL/GenBank/DDBJ databases">
        <title>Nitrincola iocasae sp. nov., a bacterium isolated from the sediment collected at a cold seep field in South China Sea.</title>
        <authorList>
            <person name="Zhang H."/>
            <person name="Wang H."/>
            <person name="Li C."/>
        </authorList>
    </citation>
    <scope>NUCLEOTIDE SEQUENCE [LARGE SCALE GENOMIC DNA]</scope>
    <source>
        <strain evidence="1 2">KXZD1103</strain>
    </source>
</reference>
<dbReference type="EMBL" id="CP044222">
    <property type="protein sequence ID" value="QEW07361.1"/>
    <property type="molecule type" value="Genomic_DNA"/>
</dbReference>
<gene>
    <name evidence="1" type="ORF">F5I99_13110</name>
</gene>
<sequence>MSSINDIVNSFNTGFFSTAIKSREPINLEVNKPEELADFKEVMRVVSTKSSTPPPPSKYVQLDGFTTGANGSLVPTKITLEGVYAHDSFYDENGKWDVEAEAYRERELVYKKEFINNWIKDNGYDEFHDTDILMKVLLAKTEL</sequence>
<keyword evidence="2" id="KW-1185">Reference proteome</keyword>